<dbReference type="STRING" id="477690.SAMN05216474_0874"/>
<dbReference type="InterPro" id="IPR036249">
    <property type="entry name" value="Thioredoxin-like_sf"/>
</dbReference>
<accession>A0A1I6YGP5</accession>
<keyword evidence="3" id="KW-1185">Reference proteome</keyword>
<sequence length="473" mass="55712">MNYMKYILSLISLVLLGSITHLQAQEVYIEGYAQNMPSGTVEVYEIVDYLTRYERKIGSGNISADSTFNVSFPNIGTQKIKVKINNNYFYTYVQPNAKYDLYVKDKSPYNPERPEGNLVEYFFGGLPETDINYKIIEYDEEILDFLRNNFRRTDVRAREFMYKLDTFNIEIREKYKNDTSSYFEVYRRYGLASLDDLSFIGASNRLQKFDFYLKPYTVSYTNDRYMEYFLNFYENFHYNLSRTKEQVFYNALLQSSPTLLMNALGNVYEVKHNLRVRELVLINMMSDLYYNVDYPQVPILNVLDSLAGFALFEEHKEIAKNMRKRLTELKPGVRSPNFEFTQNDITKQKGDYLGKYHYVSFVNTDIKNSMAELELLRALYLKYGGTTQFTTFIVNNSNQSVEKLKKKYDIQWEIVEIKKDDDIIHDFQIQTFPQYVLIDIHGYIVAAPALGPKPNGEYKTIERQLHAISRLKP</sequence>
<evidence type="ECO:0008006" key="4">
    <source>
        <dbReference type="Google" id="ProtNLM"/>
    </source>
</evidence>
<evidence type="ECO:0000256" key="1">
    <source>
        <dbReference type="SAM" id="SignalP"/>
    </source>
</evidence>
<dbReference type="EMBL" id="FPAS01000001">
    <property type="protein sequence ID" value="SFT49404.1"/>
    <property type="molecule type" value="Genomic_DNA"/>
</dbReference>
<feature type="chain" id="PRO_5014692892" description="Thioredoxin domain-containing protein" evidence="1">
    <location>
        <begin position="25"/>
        <end position="473"/>
    </location>
</feature>
<dbReference type="SUPFAM" id="SSF52833">
    <property type="entry name" value="Thioredoxin-like"/>
    <property type="match status" value="1"/>
</dbReference>
<reference evidence="2 3" key="1">
    <citation type="submission" date="2016-10" db="EMBL/GenBank/DDBJ databases">
        <authorList>
            <person name="de Groot N.N."/>
        </authorList>
    </citation>
    <scope>NUCLEOTIDE SEQUENCE [LARGE SCALE GENOMIC DNA]</scope>
    <source>
        <strain evidence="2 3">CGMCC 1.7005</strain>
    </source>
</reference>
<evidence type="ECO:0000313" key="3">
    <source>
        <dbReference type="Proteomes" id="UP000236454"/>
    </source>
</evidence>
<evidence type="ECO:0000313" key="2">
    <source>
        <dbReference type="EMBL" id="SFT49404.1"/>
    </source>
</evidence>
<gene>
    <name evidence="2" type="ORF">SAMN05216474_0874</name>
</gene>
<keyword evidence="1" id="KW-0732">Signal</keyword>
<feature type="signal peptide" evidence="1">
    <location>
        <begin position="1"/>
        <end position="24"/>
    </location>
</feature>
<dbReference type="Gene3D" id="3.40.30.10">
    <property type="entry name" value="Glutaredoxin"/>
    <property type="match status" value="1"/>
</dbReference>
<dbReference type="Proteomes" id="UP000236454">
    <property type="component" value="Unassembled WGS sequence"/>
</dbReference>
<proteinExistence type="predicted"/>
<dbReference type="AlphaFoldDB" id="A0A1I6YGP5"/>
<organism evidence="2 3">
    <name type="scientific">Lishizhenia tianjinensis</name>
    <dbReference type="NCBI Taxonomy" id="477690"/>
    <lineage>
        <taxon>Bacteria</taxon>
        <taxon>Pseudomonadati</taxon>
        <taxon>Bacteroidota</taxon>
        <taxon>Flavobacteriia</taxon>
        <taxon>Flavobacteriales</taxon>
        <taxon>Crocinitomicaceae</taxon>
        <taxon>Lishizhenia</taxon>
    </lineage>
</organism>
<protein>
    <recommendedName>
        <fullName evidence="4">Thioredoxin domain-containing protein</fullName>
    </recommendedName>
</protein>
<name>A0A1I6YGP5_9FLAO</name>